<reference evidence="1 2" key="1">
    <citation type="submission" date="2009-01" db="EMBL/GenBank/DDBJ databases">
        <authorList>
            <person name="Fulton L."/>
            <person name="Clifton S."/>
            <person name="Chinwalla A.T."/>
            <person name="Mitreva M."/>
            <person name="Sodergren E."/>
            <person name="Weinstock G."/>
            <person name="Clifton S."/>
            <person name="Dooling D.J."/>
            <person name="Fulton B."/>
            <person name="Minx P."/>
            <person name="Pepin K.H."/>
            <person name="Johnson M."/>
            <person name="Bhonagiri V."/>
            <person name="Nash W.E."/>
            <person name="Mardis E.R."/>
            <person name="Wilson R.K."/>
        </authorList>
    </citation>
    <scope>NUCLEOTIDE SEQUENCE [LARGE SCALE GENOMIC DNA]</scope>
    <source>
        <strain evidence="1 2">ATCC 33806</strain>
    </source>
</reference>
<name>C0E108_9CORY</name>
<comment type="caution">
    <text evidence="1">The sequence shown here is derived from an EMBL/GenBank/DDBJ whole genome shotgun (WGS) entry which is preliminary data.</text>
</comment>
<gene>
    <name evidence="1" type="ORF">CORMATOL_00658</name>
</gene>
<organism evidence="1 2">
    <name type="scientific">Corynebacterium matruchotii ATCC 33806</name>
    <dbReference type="NCBI Taxonomy" id="566549"/>
    <lineage>
        <taxon>Bacteria</taxon>
        <taxon>Bacillati</taxon>
        <taxon>Actinomycetota</taxon>
        <taxon>Actinomycetes</taxon>
        <taxon>Mycobacteriales</taxon>
        <taxon>Corynebacteriaceae</taxon>
        <taxon>Corynebacterium</taxon>
    </lineage>
</organism>
<accession>C0E108</accession>
<evidence type="ECO:0000313" key="1">
    <source>
        <dbReference type="EMBL" id="EEG27806.1"/>
    </source>
</evidence>
<proteinExistence type="predicted"/>
<dbReference type="EMBL" id="ACEB01000006">
    <property type="protein sequence ID" value="EEG27806.1"/>
    <property type="molecule type" value="Genomic_DNA"/>
</dbReference>
<dbReference type="AlphaFoldDB" id="C0E108"/>
<dbReference type="Proteomes" id="UP000006247">
    <property type="component" value="Unassembled WGS sequence"/>
</dbReference>
<dbReference type="HOGENOM" id="CLU_3151793_0_0_11"/>
<protein>
    <submittedName>
        <fullName evidence="1">Uncharacterized protein</fullName>
    </submittedName>
</protein>
<sequence length="48" mass="5723">MVYLVWAFPTWWVFLFRGESPTPPAENEGKHYLVISPSTVRYQNDRHV</sequence>
<evidence type="ECO:0000313" key="2">
    <source>
        <dbReference type="Proteomes" id="UP000006247"/>
    </source>
</evidence>